<dbReference type="Proteomes" id="UP001489509">
    <property type="component" value="Unassembled WGS sequence"/>
</dbReference>
<evidence type="ECO:0000256" key="2">
    <source>
        <dbReference type="RuleBase" id="RU362039"/>
    </source>
</evidence>
<accession>A0ABV1E1Y2</accession>
<name>A0ABV1E1Y2_9FIRM</name>
<comment type="caution">
    <text evidence="4">The sequence shown here is derived from an EMBL/GenBank/DDBJ whole genome shotgun (WGS) entry which is preliminary data.</text>
</comment>
<dbReference type="EC" id="3.1.4.-" evidence="2"/>
<reference evidence="4 5" key="1">
    <citation type="submission" date="2024-03" db="EMBL/GenBank/DDBJ databases">
        <title>Human intestinal bacterial collection.</title>
        <authorList>
            <person name="Pauvert C."/>
            <person name="Hitch T.C.A."/>
            <person name="Clavel T."/>
        </authorList>
    </citation>
    <scope>NUCLEOTIDE SEQUENCE [LARGE SCALE GENOMIC DNA]</scope>
    <source>
        <strain evidence="4 5">CLA-JM-H44</strain>
    </source>
</reference>
<dbReference type="InterPro" id="IPR024654">
    <property type="entry name" value="Calcineurin-like_PHP_lpxH"/>
</dbReference>
<evidence type="ECO:0000313" key="4">
    <source>
        <dbReference type="EMBL" id="MEQ2441301.1"/>
    </source>
</evidence>
<keyword evidence="2" id="KW-0479">Metal-binding</keyword>
<organism evidence="4 5">
    <name type="scientific">Solibaculum intestinale</name>
    <dbReference type="NCBI Taxonomy" id="3133165"/>
    <lineage>
        <taxon>Bacteria</taxon>
        <taxon>Bacillati</taxon>
        <taxon>Bacillota</taxon>
        <taxon>Clostridia</taxon>
        <taxon>Eubacteriales</taxon>
        <taxon>Oscillospiraceae</taxon>
        <taxon>Solibaculum</taxon>
    </lineage>
</organism>
<proteinExistence type="inferred from homology"/>
<dbReference type="SUPFAM" id="SSF56300">
    <property type="entry name" value="Metallo-dependent phosphatases"/>
    <property type="match status" value="1"/>
</dbReference>
<dbReference type="Pfam" id="PF12850">
    <property type="entry name" value="Metallophos_2"/>
    <property type="match status" value="1"/>
</dbReference>
<evidence type="ECO:0000256" key="1">
    <source>
        <dbReference type="ARBA" id="ARBA00008950"/>
    </source>
</evidence>
<protein>
    <recommendedName>
        <fullName evidence="2">Phosphoesterase</fullName>
        <ecNumber evidence="2">3.1.4.-</ecNumber>
    </recommendedName>
</protein>
<dbReference type="EMBL" id="JBBMFD010000021">
    <property type="protein sequence ID" value="MEQ2441301.1"/>
    <property type="molecule type" value="Genomic_DNA"/>
</dbReference>
<sequence>MRILVLSDSHRDSFSLKEAIDAQPGAKTVFFLGDGLAELDALIPQYPGKTFFSVRGNCDWGSAAREIGLVTVDQTSIFYTHGHNYHVKYSLYDLKSAARTAGARVLLYGHTHEPMQSYEEGLYIVNPGTVSGSRTGKRTYGILDLTPAGVVTNIVELR</sequence>
<dbReference type="InterPro" id="IPR000979">
    <property type="entry name" value="Phosphodiesterase_MJ0936/Vps29"/>
</dbReference>
<evidence type="ECO:0000259" key="3">
    <source>
        <dbReference type="Pfam" id="PF12850"/>
    </source>
</evidence>
<dbReference type="Gene3D" id="3.60.21.10">
    <property type="match status" value="1"/>
</dbReference>
<comment type="cofactor">
    <cofactor evidence="2">
        <name>a divalent metal cation</name>
        <dbReference type="ChEBI" id="CHEBI:60240"/>
    </cofactor>
</comment>
<comment type="similarity">
    <text evidence="1 2">Belongs to the metallophosphoesterase superfamily. YfcE family.</text>
</comment>
<dbReference type="InterPro" id="IPR029052">
    <property type="entry name" value="Metallo-depent_PP-like"/>
</dbReference>
<dbReference type="RefSeq" id="WP_349220319.1">
    <property type="nucleotide sequence ID" value="NZ_JBBMFD010000021.1"/>
</dbReference>
<keyword evidence="5" id="KW-1185">Reference proteome</keyword>
<evidence type="ECO:0000313" key="5">
    <source>
        <dbReference type="Proteomes" id="UP001489509"/>
    </source>
</evidence>
<dbReference type="PANTHER" id="PTHR11124">
    <property type="entry name" value="VACUOLAR SORTING PROTEIN VPS29"/>
    <property type="match status" value="1"/>
</dbReference>
<gene>
    <name evidence="4" type="ORF">WMO26_10730</name>
</gene>
<feature type="domain" description="Calcineurin-like phosphoesterase" evidence="3">
    <location>
        <begin position="1"/>
        <end position="145"/>
    </location>
</feature>
<dbReference type="NCBIfam" id="TIGR00040">
    <property type="entry name" value="yfcE"/>
    <property type="match status" value="1"/>
</dbReference>